<reference evidence="2 3" key="1">
    <citation type="submission" date="2020-06" db="EMBL/GenBank/DDBJ databases">
        <authorList>
            <person name="Li R."/>
            <person name="Bekaert M."/>
        </authorList>
    </citation>
    <scope>NUCLEOTIDE SEQUENCE [LARGE SCALE GENOMIC DNA]</scope>
    <source>
        <strain evidence="3">wild</strain>
    </source>
</reference>
<dbReference type="OrthoDB" id="8196581at2759"/>
<feature type="coiled-coil region" evidence="1">
    <location>
        <begin position="48"/>
        <end position="75"/>
    </location>
</feature>
<evidence type="ECO:0008006" key="4">
    <source>
        <dbReference type="Google" id="ProtNLM"/>
    </source>
</evidence>
<keyword evidence="1" id="KW-0175">Coiled coil</keyword>
<sequence>MNQASETNKIDSLVQKVDQMFQKLRVLDLLSDKISKFHSTLKTLVSNVDNVTKRVVEIEQSLEFLNTKYETSKQEHDTIKSDIKKIKQCYTDVNHGGSADRSKRDYCSGTDDLSCNEKTHTVHKDYNNICLLSLNVCGIKQTLLYPEFESLLNDYDILYLTETKLDDLNEIHCKDFIFHHKNRKKFINKSGGIALGIGNGRAGKSTSKNLSVVDYALSTAYLLKFVTKFEVLEFSKLYSDIHSPLSLVLGEIRPEFTHQNECDRNIPVRIKP</sequence>
<proteinExistence type="predicted"/>
<name>A0A6J8BMT8_MYTCO</name>
<dbReference type="EMBL" id="CACVKT020003672">
    <property type="protein sequence ID" value="CAC5384946.1"/>
    <property type="molecule type" value="Genomic_DNA"/>
</dbReference>
<dbReference type="AlphaFoldDB" id="A0A6J8BMT8"/>
<accession>A0A6J8BMT8</accession>
<protein>
    <recommendedName>
        <fullName evidence="4">Endonuclease/exonuclease/phosphatase domain-containing protein</fullName>
    </recommendedName>
</protein>
<evidence type="ECO:0000313" key="2">
    <source>
        <dbReference type="EMBL" id="CAC5384946.1"/>
    </source>
</evidence>
<keyword evidence="3" id="KW-1185">Reference proteome</keyword>
<gene>
    <name evidence="2" type="ORF">MCOR_20539</name>
</gene>
<organism evidence="2 3">
    <name type="scientific">Mytilus coruscus</name>
    <name type="common">Sea mussel</name>
    <dbReference type="NCBI Taxonomy" id="42192"/>
    <lineage>
        <taxon>Eukaryota</taxon>
        <taxon>Metazoa</taxon>
        <taxon>Spiralia</taxon>
        <taxon>Lophotrochozoa</taxon>
        <taxon>Mollusca</taxon>
        <taxon>Bivalvia</taxon>
        <taxon>Autobranchia</taxon>
        <taxon>Pteriomorphia</taxon>
        <taxon>Mytilida</taxon>
        <taxon>Mytiloidea</taxon>
        <taxon>Mytilidae</taxon>
        <taxon>Mytilinae</taxon>
        <taxon>Mytilus</taxon>
    </lineage>
</organism>
<evidence type="ECO:0000313" key="3">
    <source>
        <dbReference type="Proteomes" id="UP000507470"/>
    </source>
</evidence>
<dbReference type="Proteomes" id="UP000507470">
    <property type="component" value="Unassembled WGS sequence"/>
</dbReference>
<evidence type="ECO:0000256" key="1">
    <source>
        <dbReference type="SAM" id="Coils"/>
    </source>
</evidence>